<dbReference type="AlphaFoldDB" id="A0A8S3YDF1"/>
<gene>
    <name evidence="3" type="ORF">PAPOLLO_LOCUS27367</name>
</gene>
<evidence type="ECO:0000313" key="3">
    <source>
        <dbReference type="EMBL" id="CAG5057869.1"/>
    </source>
</evidence>
<feature type="region of interest" description="Disordered" evidence="1">
    <location>
        <begin position="410"/>
        <end position="456"/>
    </location>
</feature>
<dbReference type="OrthoDB" id="4327074at2759"/>
<sequence length="456" mass="51514">MVIEKRLSIRKAAEEFHVAKSLIGRYVKLNKEKENVEVFYHPLNAVKRVFSDEEEEQLVEYWLKASKLHYGICKDDFLKLAFEYAVILKKLIQVLGTQIKKLELPLKYNFTSERIYNVDESGMSTVHNPMKVLASKGVKQVGNTKSAERGNNVTVIACVNALGNSVPHCMIFPKVRFKSHMINGASPETLGLATPSGWSNGDKFEDFLNHFIEHVRPNNDNKVLLILDNHESHISIKIIELAKNNGIVMFTFPPHTSHKLQPLDRTVFGPLKKYYNKACNDWLLQHPGTPLTIYNVAECFGTAFPLAFTPSNIQNGFKVAGIWPFNDNIFGEDEFLSSYVTDRPYVDANTVTHTRLDVAEIQPNIALPGPSQYANIEQQYDNNQVAIESPAPSTSTGTIDTNKNILISPEAIRPFPKAPPRKNNNTRNRKGKTRVLTDTPEKEKLELLAAKKEKKK</sequence>
<dbReference type="GO" id="GO:0003677">
    <property type="term" value="F:DNA binding"/>
    <property type="evidence" value="ECO:0007669"/>
    <property type="project" value="TreeGrafter"/>
</dbReference>
<accession>A0A8S3YDF1</accession>
<evidence type="ECO:0000313" key="4">
    <source>
        <dbReference type="Proteomes" id="UP000691718"/>
    </source>
</evidence>
<dbReference type="Pfam" id="PF03184">
    <property type="entry name" value="DDE_1"/>
    <property type="match status" value="1"/>
</dbReference>
<dbReference type="PANTHER" id="PTHR19303">
    <property type="entry name" value="TRANSPOSON"/>
    <property type="match status" value="1"/>
</dbReference>
<evidence type="ECO:0000256" key="1">
    <source>
        <dbReference type="SAM" id="MobiDB-lite"/>
    </source>
</evidence>
<protein>
    <submittedName>
        <fullName evidence="3">(apollo) hypothetical protein</fullName>
    </submittedName>
</protein>
<evidence type="ECO:0000259" key="2">
    <source>
        <dbReference type="Pfam" id="PF03184"/>
    </source>
</evidence>
<dbReference type="PANTHER" id="PTHR19303:SF71">
    <property type="entry name" value="ZINC FINGER PHD-TYPE DOMAIN-CONTAINING PROTEIN"/>
    <property type="match status" value="1"/>
</dbReference>
<keyword evidence="4" id="KW-1185">Reference proteome</keyword>
<dbReference type="GO" id="GO:0005634">
    <property type="term" value="C:nucleus"/>
    <property type="evidence" value="ECO:0007669"/>
    <property type="project" value="TreeGrafter"/>
</dbReference>
<feature type="domain" description="DDE-1" evidence="2">
    <location>
        <begin position="153"/>
        <end position="317"/>
    </location>
</feature>
<dbReference type="InterPro" id="IPR050863">
    <property type="entry name" value="CenT-Element_Derived"/>
</dbReference>
<dbReference type="Proteomes" id="UP000691718">
    <property type="component" value="Unassembled WGS sequence"/>
</dbReference>
<proteinExistence type="predicted"/>
<dbReference type="EMBL" id="CAJQZP010001641">
    <property type="protein sequence ID" value="CAG5057869.1"/>
    <property type="molecule type" value="Genomic_DNA"/>
</dbReference>
<dbReference type="InterPro" id="IPR004875">
    <property type="entry name" value="DDE_SF_endonuclease_dom"/>
</dbReference>
<feature type="compositionally biased region" description="Basic and acidic residues" evidence="1">
    <location>
        <begin position="439"/>
        <end position="456"/>
    </location>
</feature>
<reference evidence="3" key="1">
    <citation type="submission" date="2021-04" db="EMBL/GenBank/DDBJ databases">
        <authorList>
            <person name="Tunstrom K."/>
        </authorList>
    </citation>
    <scope>NUCLEOTIDE SEQUENCE</scope>
</reference>
<organism evidence="3 4">
    <name type="scientific">Parnassius apollo</name>
    <name type="common">Apollo butterfly</name>
    <name type="synonym">Papilio apollo</name>
    <dbReference type="NCBI Taxonomy" id="110799"/>
    <lineage>
        <taxon>Eukaryota</taxon>
        <taxon>Metazoa</taxon>
        <taxon>Ecdysozoa</taxon>
        <taxon>Arthropoda</taxon>
        <taxon>Hexapoda</taxon>
        <taxon>Insecta</taxon>
        <taxon>Pterygota</taxon>
        <taxon>Neoptera</taxon>
        <taxon>Endopterygota</taxon>
        <taxon>Lepidoptera</taxon>
        <taxon>Glossata</taxon>
        <taxon>Ditrysia</taxon>
        <taxon>Papilionoidea</taxon>
        <taxon>Papilionidae</taxon>
        <taxon>Parnassiinae</taxon>
        <taxon>Parnassini</taxon>
        <taxon>Parnassius</taxon>
        <taxon>Parnassius</taxon>
    </lineage>
</organism>
<name>A0A8S3YDF1_PARAO</name>
<comment type="caution">
    <text evidence="3">The sequence shown here is derived from an EMBL/GenBank/DDBJ whole genome shotgun (WGS) entry which is preliminary data.</text>
</comment>